<sequence>MKYRLILHKKGSDMKLWRLVVVVCFLATACGGGGDVPTPDPVVETPNYDACLPEVGESTLEVVTWNVENFPVHTNTAVAVKTIIEDTDVDVIALQEITSKSEFNALVDALDGWSGHVEDYAGSQWVGYMYKTSEITVLTQPENLFPESSNDDYNFAFTSARRPLYMKFQHTNGLVVNIINVHMKCCSGSEDRRRSGAMLLKDYIDTNLPNENVILLGDFNDEIVDQADNVYQNFIDDNANYKFTTMPIAQGASSGWSYPSWPSQIDQILITNELFSKATETLVLTLDNCQTTFGSQVSDHRPVMIRLNNN</sequence>
<dbReference type="GO" id="GO:0016787">
    <property type="term" value="F:hydrolase activity"/>
    <property type="evidence" value="ECO:0007669"/>
    <property type="project" value="UniProtKB-KW"/>
</dbReference>
<gene>
    <name evidence="10" type="ORF">AWN68_10795</name>
</gene>
<dbReference type="GO" id="GO:0006281">
    <property type="term" value="P:DNA repair"/>
    <property type="evidence" value="ECO:0007669"/>
    <property type="project" value="UniProtKB-KW"/>
</dbReference>
<name>A0A150X354_9BACT</name>
<keyword evidence="3" id="KW-0540">Nuclease</keyword>
<evidence type="ECO:0000256" key="2">
    <source>
        <dbReference type="ARBA" id="ARBA00001946"/>
    </source>
</evidence>
<proteinExistence type="predicted"/>
<evidence type="ECO:0000259" key="9">
    <source>
        <dbReference type="Pfam" id="PF03372"/>
    </source>
</evidence>
<keyword evidence="5" id="KW-0227">DNA damage</keyword>
<dbReference type="SUPFAM" id="SSF56219">
    <property type="entry name" value="DNase I-like"/>
    <property type="match status" value="1"/>
</dbReference>
<comment type="cofactor">
    <cofactor evidence="1">
        <name>Mn(2+)</name>
        <dbReference type="ChEBI" id="CHEBI:29035"/>
    </cofactor>
</comment>
<dbReference type="STRING" id="296218.AWN68_10795"/>
<evidence type="ECO:0000313" key="11">
    <source>
        <dbReference type="Proteomes" id="UP000075615"/>
    </source>
</evidence>
<dbReference type="InterPro" id="IPR051547">
    <property type="entry name" value="TDP2-like"/>
</dbReference>
<dbReference type="OrthoDB" id="5500612at2"/>
<dbReference type="Proteomes" id="UP000075615">
    <property type="component" value="Unassembled WGS sequence"/>
</dbReference>
<evidence type="ECO:0000256" key="1">
    <source>
        <dbReference type="ARBA" id="ARBA00001936"/>
    </source>
</evidence>
<accession>A0A150X354</accession>
<keyword evidence="4" id="KW-0479">Metal-binding</keyword>
<keyword evidence="8" id="KW-0234">DNA repair</keyword>
<dbReference type="PANTHER" id="PTHR15822">
    <property type="entry name" value="TRAF AND TNF RECEPTOR-ASSOCIATED PROTEIN"/>
    <property type="match status" value="1"/>
</dbReference>
<dbReference type="InterPro" id="IPR036691">
    <property type="entry name" value="Endo/exonu/phosph_ase_sf"/>
</dbReference>
<keyword evidence="6" id="KW-0378">Hydrolase</keyword>
<dbReference type="Gene3D" id="3.60.10.10">
    <property type="entry name" value="Endonuclease/exonuclease/phosphatase"/>
    <property type="match status" value="1"/>
</dbReference>
<comment type="caution">
    <text evidence="10">The sequence shown here is derived from an EMBL/GenBank/DDBJ whole genome shotgun (WGS) entry which is preliminary data.</text>
</comment>
<dbReference type="RefSeq" id="WP_068418320.1">
    <property type="nucleotide sequence ID" value="NZ_LRDB01000050.1"/>
</dbReference>
<dbReference type="EMBL" id="LRDB01000050">
    <property type="protein sequence ID" value="KYG73165.1"/>
    <property type="molecule type" value="Genomic_DNA"/>
</dbReference>
<dbReference type="InterPro" id="IPR005135">
    <property type="entry name" value="Endo/exonuclease/phosphatase"/>
</dbReference>
<feature type="domain" description="Endonuclease/exonuclease/phosphatase" evidence="9">
    <location>
        <begin position="63"/>
        <end position="300"/>
    </location>
</feature>
<dbReference type="GO" id="GO:0004518">
    <property type="term" value="F:nuclease activity"/>
    <property type="evidence" value="ECO:0007669"/>
    <property type="project" value="UniProtKB-KW"/>
</dbReference>
<evidence type="ECO:0000256" key="3">
    <source>
        <dbReference type="ARBA" id="ARBA00022722"/>
    </source>
</evidence>
<evidence type="ECO:0000256" key="8">
    <source>
        <dbReference type="ARBA" id="ARBA00023204"/>
    </source>
</evidence>
<keyword evidence="7" id="KW-0460">Magnesium</keyword>
<protein>
    <recommendedName>
        <fullName evidence="9">Endonuclease/exonuclease/phosphatase domain-containing protein</fullName>
    </recommendedName>
</protein>
<dbReference type="GO" id="GO:0046872">
    <property type="term" value="F:metal ion binding"/>
    <property type="evidence" value="ECO:0007669"/>
    <property type="project" value="UniProtKB-KW"/>
</dbReference>
<comment type="cofactor">
    <cofactor evidence="2">
        <name>Mg(2+)</name>
        <dbReference type="ChEBI" id="CHEBI:18420"/>
    </cofactor>
</comment>
<evidence type="ECO:0000256" key="7">
    <source>
        <dbReference type="ARBA" id="ARBA00022842"/>
    </source>
</evidence>
<dbReference type="Pfam" id="PF03372">
    <property type="entry name" value="Exo_endo_phos"/>
    <property type="match status" value="1"/>
</dbReference>
<evidence type="ECO:0000256" key="6">
    <source>
        <dbReference type="ARBA" id="ARBA00022801"/>
    </source>
</evidence>
<evidence type="ECO:0000256" key="4">
    <source>
        <dbReference type="ARBA" id="ARBA00022723"/>
    </source>
</evidence>
<dbReference type="PROSITE" id="PS51257">
    <property type="entry name" value="PROKAR_LIPOPROTEIN"/>
    <property type="match status" value="1"/>
</dbReference>
<evidence type="ECO:0000313" key="10">
    <source>
        <dbReference type="EMBL" id="KYG73165.1"/>
    </source>
</evidence>
<dbReference type="PANTHER" id="PTHR15822:SF4">
    <property type="entry name" value="TYROSYL-DNA PHOSPHODIESTERASE 2"/>
    <property type="match status" value="1"/>
</dbReference>
<keyword evidence="11" id="KW-1185">Reference proteome</keyword>
<organism evidence="10 11">
    <name type="scientific">Roseivirga echinicomitans</name>
    <dbReference type="NCBI Taxonomy" id="296218"/>
    <lineage>
        <taxon>Bacteria</taxon>
        <taxon>Pseudomonadati</taxon>
        <taxon>Bacteroidota</taxon>
        <taxon>Cytophagia</taxon>
        <taxon>Cytophagales</taxon>
        <taxon>Roseivirgaceae</taxon>
        <taxon>Roseivirga</taxon>
    </lineage>
</organism>
<evidence type="ECO:0000256" key="5">
    <source>
        <dbReference type="ARBA" id="ARBA00022763"/>
    </source>
</evidence>
<reference evidence="10 11" key="1">
    <citation type="submission" date="2016-01" db="EMBL/GenBank/DDBJ databases">
        <title>Genome sequencing of Roseivirga echinicomitans KMM 6058.</title>
        <authorList>
            <person name="Selvaratnam C."/>
            <person name="Thevarajoo S."/>
            <person name="Goh K.M."/>
            <person name="Ee R."/>
            <person name="Chan K.-G."/>
            <person name="Chong C.S."/>
        </authorList>
    </citation>
    <scope>NUCLEOTIDE SEQUENCE [LARGE SCALE GENOMIC DNA]</scope>
    <source>
        <strain evidence="10 11">KMM 6058</strain>
    </source>
</reference>
<dbReference type="AlphaFoldDB" id="A0A150X354"/>